<dbReference type="InterPro" id="IPR050873">
    <property type="entry name" value="V-ATPase_V0D/AC39_subunit"/>
</dbReference>
<dbReference type="InterPro" id="IPR035067">
    <property type="entry name" value="V-type_ATPase_csu/dsu"/>
</dbReference>
<dbReference type="PANTHER" id="PTHR38682">
    <property type="entry name" value="V-TYPE ATP SYNTHASE SUBUNIT C"/>
    <property type="match status" value="1"/>
</dbReference>
<dbReference type="GO" id="GO:0046961">
    <property type="term" value="F:proton-transporting ATPase activity, rotational mechanism"/>
    <property type="evidence" value="ECO:0007669"/>
    <property type="project" value="InterPro"/>
</dbReference>
<dbReference type="InterPro" id="IPR036079">
    <property type="entry name" value="ATPase_csu/dsu_sf"/>
</dbReference>
<evidence type="ECO:0008006" key="5">
    <source>
        <dbReference type="Google" id="ProtNLM"/>
    </source>
</evidence>
<dbReference type="Pfam" id="PF01992">
    <property type="entry name" value="vATP-synt_AC39"/>
    <property type="match status" value="1"/>
</dbReference>
<dbReference type="PANTHER" id="PTHR38682:SF1">
    <property type="entry name" value="V-TYPE ATP SYNTHASE SUBUNIT C"/>
    <property type="match status" value="1"/>
</dbReference>
<proteinExistence type="inferred from homology"/>
<evidence type="ECO:0000313" key="4">
    <source>
        <dbReference type="EMBL" id="HGB36101.1"/>
    </source>
</evidence>
<accession>A0A7V3NVD2</accession>
<keyword evidence="2" id="KW-0813">Transport</keyword>
<evidence type="ECO:0000256" key="3">
    <source>
        <dbReference type="ARBA" id="ARBA00023065"/>
    </source>
</evidence>
<dbReference type="EMBL" id="DTGD01000157">
    <property type="protein sequence ID" value="HGB36101.1"/>
    <property type="molecule type" value="Genomic_DNA"/>
</dbReference>
<dbReference type="InterPro" id="IPR002843">
    <property type="entry name" value="ATPase_V0-cplx_csu/dsu"/>
</dbReference>
<name>A0A7V3NVD2_UNCW3</name>
<dbReference type="AlphaFoldDB" id="A0A7V3NVD2"/>
<comment type="caution">
    <text evidence="4">The sequence shown here is derived from an EMBL/GenBank/DDBJ whole genome shotgun (WGS) entry which is preliminary data.</text>
</comment>
<sequence length="339" mass="39723">MLRLPFTKYPSFGRDNPEYAYACGRVKALETKLFDRVRFERLASSKDIEELFKMLQDTDYSKYLSDIHKPSDFEILLKKENEKLLSLISELAVEPSLVKDLRLPYDFLNLKVLVKSLIFERDFSYSYSKYSYYPVTLFKVALESGKGEMLSKEIYDAYESAVNSYYESKEIFRIDAAIDNAMYRYFVNSSGFEFLRVYYNLSADLKNVLSFLRLERMGKLSILKNVLLDAGYLPKELFLKAPDFNTLLYEVRQTVYYQVLQPGYSLYQKSGSFVKMEKDISNYLNGLIKEASKKDLGVEVLISYFFRKKNEISLLRMIMVSKLNQLPKELVIERIPEVL</sequence>
<comment type="similarity">
    <text evidence="1">Belongs to the V-ATPase V0D/AC39 subunit family.</text>
</comment>
<evidence type="ECO:0000256" key="2">
    <source>
        <dbReference type="ARBA" id="ARBA00022448"/>
    </source>
</evidence>
<reference evidence="4" key="1">
    <citation type="journal article" date="2020" name="mSystems">
        <title>Genome- and Community-Level Interaction Insights into Carbon Utilization and Element Cycling Functions of Hydrothermarchaeota in Hydrothermal Sediment.</title>
        <authorList>
            <person name="Zhou Z."/>
            <person name="Liu Y."/>
            <person name="Xu W."/>
            <person name="Pan J."/>
            <person name="Luo Z.H."/>
            <person name="Li M."/>
        </authorList>
    </citation>
    <scope>NUCLEOTIDE SEQUENCE [LARGE SCALE GENOMIC DNA]</scope>
    <source>
        <strain evidence="4">SpSt-754</strain>
    </source>
</reference>
<gene>
    <name evidence="4" type="ORF">ENV38_04275</name>
</gene>
<dbReference type="InterPro" id="IPR044911">
    <property type="entry name" value="V-type_ATPase_csu/dsu_dom_3"/>
</dbReference>
<keyword evidence="3" id="KW-0406">Ion transport</keyword>
<dbReference type="Gene3D" id="1.20.1690.10">
    <property type="entry name" value="V-type ATP synthase subunit C domain"/>
    <property type="match status" value="2"/>
</dbReference>
<dbReference type="SUPFAM" id="SSF103486">
    <property type="entry name" value="V-type ATP synthase subunit C"/>
    <property type="match status" value="1"/>
</dbReference>
<protein>
    <recommendedName>
        <fullName evidence="5">V-type ATP synthase subunit C</fullName>
    </recommendedName>
</protein>
<organism evidence="4">
    <name type="scientific">candidate division WOR-3 bacterium</name>
    <dbReference type="NCBI Taxonomy" id="2052148"/>
    <lineage>
        <taxon>Bacteria</taxon>
        <taxon>Bacteria division WOR-3</taxon>
    </lineage>
</organism>
<dbReference type="Gene3D" id="1.10.132.50">
    <property type="entry name" value="ATP synthase (C/AC39) subunit, domain 3"/>
    <property type="match status" value="1"/>
</dbReference>
<evidence type="ECO:0000256" key="1">
    <source>
        <dbReference type="ARBA" id="ARBA00006709"/>
    </source>
</evidence>